<accession>A0A1L7CF68</accession>
<name>A0A1L7CF68_9CORY</name>
<evidence type="ECO:0000259" key="1">
    <source>
        <dbReference type="Pfam" id="PF04167"/>
    </source>
</evidence>
<keyword evidence="3" id="KW-1185">Reference proteome</keyword>
<dbReference type="KEGG" id="caqu:CAQU_04660"/>
<dbReference type="AlphaFoldDB" id="A0A1L7CF68"/>
<dbReference type="STRING" id="1431546.CAQU_04660"/>
<dbReference type="Gene3D" id="2.40.380.10">
    <property type="entry name" value="FomD-like"/>
    <property type="match status" value="1"/>
</dbReference>
<dbReference type="PIRSF" id="PIRSF012622">
    <property type="entry name" value="UCP012622"/>
    <property type="match status" value="1"/>
</dbReference>
<dbReference type="SUPFAM" id="SSF159234">
    <property type="entry name" value="FomD-like"/>
    <property type="match status" value="1"/>
</dbReference>
<proteinExistence type="predicted"/>
<dbReference type="Proteomes" id="UP000185478">
    <property type="component" value="Chromosome"/>
</dbReference>
<dbReference type="InterPro" id="IPR007295">
    <property type="entry name" value="DUF402"/>
</dbReference>
<feature type="domain" description="DUF402" evidence="1">
    <location>
        <begin position="29"/>
        <end position="151"/>
    </location>
</feature>
<evidence type="ECO:0000313" key="2">
    <source>
        <dbReference type="EMBL" id="APT84467.1"/>
    </source>
</evidence>
<dbReference type="Pfam" id="PF04167">
    <property type="entry name" value="DUF402"/>
    <property type="match status" value="1"/>
</dbReference>
<dbReference type="InterPro" id="IPR035930">
    <property type="entry name" value="FomD-like_sf"/>
</dbReference>
<gene>
    <name evidence="2" type="ORF">CAQU_04660</name>
</gene>
<evidence type="ECO:0000313" key="3">
    <source>
        <dbReference type="Proteomes" id="UP000185478"/>
    </source>
</evidence>
<dbReference type="RefSeq" id="WP_075725605.1">
    <property type="nucleotide sequence ID" value="NZ_CP009245.1"/>
</dbReference>
<sequence length="177" mass="19540">MADLHPVKAETFSVKELTNTDPKGFLRDVDTYQVTDFGLYMARGADHPDFGYLESWLIPQLGLRANIFHYRPGHDRTEDFYFDIADITVDGDVWSTRDLYVDLLSTVGNPVDVDDIDELAAATSAGLITADEAERAIETTLTAVDGITRNGDDPMAWLKSIGIELTWADNVELAPAG</sequence>
<dbReference type="InterPro" id="IPR014465">
    <property type="entry name" value="UCP012622"/>
</dbReference>
<reference evidence="2 3" key="1">
    <citation type="submission" date="2014-08" db="EMBL/GenBank/DDBJ databases">
        <title>Complete genome sequence of Corynebacterium aquilae S-613T(T) (=DSM 44791(T)), isolated from the choana of a healthy golden eagle.</title>
        <authorList>
            <person name="Ruckert C."/>
            <person name="Albersmeier A."/>
            <person name="Winkler A."/>
            <person name="Kalinowski J."/>
        </authorList>
    </citation>
    <scope>NUCLEOTIDE SEQUENCE [LARGE SCALE GENOMIC DNA]</scope>
    <source>
        <strain evidence="2 3">S-613</strain>
    </source>
</reference>
<protein>
    <recommendedName>
        <fullName evidence="1">DUF402 domain-containing protein</fullName>
    </recommendedName>
</protein>
<dbReference type="EMBL" id="CP009245">
    <property type="protein sequence ID" value="APT84467.1"/>
    <property type="molecule type" value="Genomic_DNA"/>
</dbReference>
<organism evidence="2 3">
    <name type="scientific">Corynebacterium aquilae DSM 44791</name>
    <dbReference type="NCBI Taxonomy" id="1431546"/>
    <lineage>
        <taxon>Bacteria</taxon>
        <taxon>Bacillati</taxon>
        <taxon>Actinomycetota</taxon>
        <taxon>Actinomycetes</taxon>
        <taxon>Mycobacteriales</taxon>
        <taxon>Corynebacteriaceae</taxon>
        <taxon>Corynebacterium</taxon>
    </lineage>
</organism>
<dbReference type="OrthoDB" id="3821551at2"/>